<dbReference type="OrthoDB" id="8420386at2"/>
<dbReference type="Proteomes" id="UP000184485">
    <property type="component" value="Unassembled WGS sequence"/>
</dbReference>
<dbReference type="EMBL" id="FQUP01000004">
    <property type="protein sequence ID" value="SHG28148.1"/>
    <property type="molecule type" value="Genomic_DNA"/>
</dbReference>
<comment type="subcellular location">
    <subcellularLocation>
        <location evidence="1">Membrane</location>
        <topology evidence="1">Multi-pass membrane protein</topology>
    </subcellularLocation>
</comment>
<organism evidence="6 7">
    <name type="scientific">Kaistia soli DSM 19436</name>
    <dbReference type="NCBI Taxonomy" id="1122133"/>
    <lineage>
        <taxon>Bacteria</taxon>
        <taxon>Pseudomonadati</taxon>
        <taxon>Pseudomonadota</taxon>
        <taxon>Alphaproteobacteria</taxon>
        <taxon>Hyphomicrobiales</taxon>
        <taxon>Kaistiaceae</taxon>
        <taxon>Kaistia</taxon>
    </lineage>
</organism>
<evidence type="ECO:0000256" key="1">
    <source>
        <dbReference type="ARBA" id="ARBA00004141"/>
    </source>
</evidence>
<proteinExistence type="predicted"/>
<reference evidence="6 7" key="1">
    <citation type="submission" date="2016-11" db="EMBL/GenBank/DDBJ databases">
        <authorList>
            <person name="Jaros S."/>
            <person name="Januszkiewicz K."/>
            <person name="Wedrychowicz H."/>
        </authorList>
    </citation>
    <scope>NUCLEOTIDE SEQUENCE [LARGE SCALE GENOMIC DNA]</scope>
    <source>
        <strain evidence="6 7">DSM 19436</strain>
    </source>
</reference>
<dbReference type="AlphaFoldDB" id="A0A1M5IIH5"/>
<dbReference type="Pfam" id="PF07681">
    <property type="entry name" value="DoxX"/>
    <property type="match status" value="1"/>
</dbReference>
<feature type="transmembrane region" description="Helical" evidence="5">
    <location>
        <begin position="6"/>
        <end position="24"/>
    </location>
</feature>
<dbReference type="RefSeq" id="WP_073056151.1">
    <property type="nucleotide sequence ID" value="NZ_FQUP01000004.1"/>
</dbReference>
<evidence type="ECO:0000256" key="3">
    <source>
        <dbReference type="ARBA" id="ARBA00022989"/>
    </source>
</evidence>
<dbReference type="InterPro" id="IPR032808">
    <property type="entry name" value="DoxX"/>
</dbReference>
<gene>
    <name evidence="6" type="ORF">SAMN02745157_3902</name>
</gene>
<evidence type="ECO:0000313" key="6">
    <source>
        <dbReference type="EMBL" id="SHG28148.1"/>
    </source>
</evidence>
<feature type="transmembrane region" description="Helical" evidence="5">
    <location>
        <begin position="102"/>
        <end position="120"/>
    </location>
</feature>
<feature type="transmembrane region" description="Helical" evidence="5">
    <location>
        <begin position="70"/>
        <end position="90"/>
    </location>
</feature>
<sequence>METAATLIVIGRVVLGLFFVIAGIRNFMHFSDRCAMETNYGFKLPAAATALGFAVQLLGGLALVAGIFTVWGAIGLILFLIAATAFFHNFALFRGEAQQPHLYFTLVNCALVGYCLMVIATA</sequence>
<dbReference type="GO" id="GO:0016020">
    <property type="term" value="C:membrane"/>
    <property type="evidence" value="ECO:0007669"/>
    <property type="project" value="UniProtKB-SubCell"/>
</dbReference>
<evidence type="ECO:0000256" key="5">
    <source>
        <dbReference type="SAM" id="Phobius"/>
    </source>
</evidence>
<evidence type="ECO:0000256" key="4">
    <source>
        <dbReference type="ARBA" id="ARBA00023136"/>
    </source>
</evidence>
<keyword evidence="3 5" id="KW-1133">Transmembrane helix</keyword>
<keyword evidence="2 5" id="KW-0812">Transmembrane</keyword>
<protein>
    <submittedName>
        <fullName evidence="6">Putative oxidoreductase</fullName>
    </submittedName>
</protein>
<keyword evidence="4 5" id="KW-0472">Membrane</keyword>
<accession>A0A1M5IIH5</accession>
<dbReference type="STRING" id="1122133.SAMN02745157_3902"/>
<keyword evidence="7" id="KW-1185">Reference proteome</keyword>
<evidence type="ECO:0000313" key="7">
    <source>
        <dbReference type="Proteomes" id="UP000184485"/>
    </source>
</evidence>
<evidence type="ECO:0000256" key="2">
    <source>
        <dbReference type="ARBA" id="ARBA00022692"/>
    </source>
</evidence>
<name>A0A1M5IIH5_9HYPH</name>
<feature type="transmembrane region" description="Helical" evidence="5">
    <location>
        <begin position="44"/>
        <end position="64"/>
    </location>
</feature>